<sequence>MTRMSLCGPLRAAEEFIYYPDDLLPKVQETLGKLADIELKYQQERARLARWDGPDSMRAHMRMRLDQERKQERLTFERRLTHLQERMTAIVLADLRSVH</sequence>
<dbReference type="Proteomes" id="UP000239772">
    <property type="component" value="Unassembled WGS sequence"/>
</dbReference>
<keyword evidence="2" id="KW-1185">Reference proteome</keyword>
<reference evidence="2" key="1">
    <citation type="submission" date="2018-03" db="EMBL/GenBank/DDBJ databases">
        <authorList>
            <person name="Sun L."/>
            <person name="Liu H."/>
            <person name="Chen W."/>
            <person name="Huang K."/>
            <person name="Liu W."/>
            <person name="Gao X."/>
        </authorList>
    </citation>
    <scope>NUCLEOTIDE SEQUENCE [LARGE SCALE GENOMIC DNA]</scope>
    <source>
        <strain evidence="2">SH9</strain>
    </source>
</reference>
<evidence type="ECO:0000313" key="2">
    <source>
        <dbReference type="Proteomes" id="UP000239772"/>
    </source>
</evidence>
<name>A0A2T1HPT6_9HYPH</name>
<evidence type="ECO:0000313" key="1">
    <source>
        <dbReference type="EMBL" id="PSC03646.1"/>
    </source>
</evidence>
<dbReference type="OrthoDB" id="8020547at2"/>
<protein>
    <submittedName>
        <fullName evidence="1">Uncharacterized protein</fullName>
    </submittedName>
</protein>
<dbReference type="AlphaFoldDB" id="A0A2T1HPT6"/>
<accession>A0A2T1HPT6</accession>
<dbReference type="EMBL" id="PVZS01000022">
    <property type="protein sequence ID" value="PSC03646.1"/>
    <property type="molecule type" value="Genomic_DNA"/>
</dbReference>
<proteinExistence type="predicted"/>
<gene>
    <name evidence="1" type="ORF">SLNSH_17830</name>
</gene>
<organism evidence="1 2">
    <name type="scientific">Alsobacter soli</name>
    <dbReference type="NCBI Taxonomy" id="2109933"/>
    <lineage>
        <taxon>Bacteria</taxon>
        <taxon>Pseudomonadati</taxon>
        <taxon>Pseudomonadota</taxon>
        <taxon>Alphaproteobacteria</taxon>
        <taxon>Hyphomicrobiales</taxon>
        <taxon>Alsobacteraceae</taxon>
        <taxon>Alsobacter</taxon>
    </lineage>
</organism>
<comment type="caution">
    <text evidence="1">The sequence shown here is derived from an EMBL/GenBank/DDBJ whole genome shotgun (WGS) entry which is preliminary data.</text>
</comment>
<dbReference type="RefSeq" id="WP_106338372.1">
    <property type="nucleotide sequence ID" value="NZ_PVZS01000022.1"/>
</dbReference>